<dbReference type="GO" id="GO:0008610">
    <property type="term" value="P:lipid biosynthetic process"/>
    <property type="evidence" value="ECO:0007669"/>
    <property type="project" value="UniProtKB-ARBA"/>
</dbReference>
<dbReference type="SUPFAM" id="SSF52777">
    <property type="entry name" value="CoA-dependent acyltransferases"/>
    <property type="match status" value="4"/>
</dbReference>
<comment type="similarity">
    <text evidence="2">Belongs to the ATP-dependent AMP-binding enzyme family.</text>
</comment>
<name>A0A8J8SI68_9FIRM</name>
<keyword evidence="3" id="KW-0596">Phosphopantetheine</keyword>
<dbReference type="InterPro" id="IPR023213">
    <property type="entry name" value="CAT-like_dom_sf"/>
</dbReference>
<dbReference type="InterPro" id="IPR001242">
    <property type="entry name" value="Condensation_dom"/>
</dbReference>
<dbReference type="FunFam" id="3.30.300.30:FF:000010">
    <property type="entry name" value="Enterobactin synthetase component F"/>
    <property type="match status" value="1"/>
</dbReference>
<dbReference type="FunFam" id="1.10.1200.10:FF:000005">
    <property type="entry name" value="Nonribosomal peptide synthetase 1"/>
    <property type="match status" value="1"/>
</dbReference>
<dbReference type="GO" id="GO:0017000">
    <property type="term" value="P:antibiotic biosynthetic process"/>
    <property type="evidence" value="ECO:0007669"/>
    <property type="project" value="UniProtKB-KW"/>
</dbReference>
<dbReference type="PRINTS" id="PR00154">
    <property type="entry name" value="AMPBINDING"/>
</dbReference>
<dbReference type="Gene3D" id="3.30.559.30">
    <property type="entry name" value="Nonribosomal peptide synthetase, condensation domain"/>
    <property type="match status" value="2"/>
</dbReference>
<dbReference type="InterPro" id="IPR036736">
    <property type="entry name" value="ACP-like_sf"/>
</dbReference>
<dbReference type="Gene3D" id="3.30.559.10">
    <property type="entry name" value="Chloramphenicol acetyltransferase-like domain"/>
    <property type="match status" value="2"/>
</dbReference>
<keyword evidence="5" id="KW-0045">Antibiotic biosynthesis</keyword>
<evidence type="ECO:0000256" key="1">
    <source>
        <dbReference type="ARBA" id="ARBA00001957"/>
    </source>
</evidence>
<evidence type="ECO:0000313" key="8">
    <source>
        <dbReference type="Proteomes" id="UP000683246"/>
    </source>
</evidence>
<dbReference type="Pfam" id="PF13193">
    <property type="entry name" value="AMP-binding_C"/>
    <property type="match status" value="1"/>
</dbReference>
<keyword evidence="4" id="KW-0597">Phosphoprotein</keyword>
<dbReference type="CDD" id="cd19534">
    <property type="entry name" value="E_NRPS"/>
    <property type="match status" value="1"/>
</dbReference>
<dbReference type="GO" id="GO:0003824">
    <property type="term" value="F:catalytic activity"/>
    <property type="evidence" value="ECO:0007669"/>
    <property type="project" value="InterPro"/>
</dbReference>
<dbReference type="RefSeq" id="WP_212694839.1">
    <property type="nucleotide sequence ID" value="NZ_CP058649.1"/>
</dbReference>
<feature type="domain" description="Carrier" evidence="6">
    <location>
        <begin position="966"/>
        <end position="1040"/>
    </location>
</feature>
<dbReference type="Gene3D" id="3.40.50.980">
    <property type="match status" value="2"/>
</dbReference>
<dbReference type="GO" id="GO:0044550">
    <property type="term" value="P:secondary metabolite biosynthetic process"/>
    <property type="evidence" value="ECO:0007669"/>
    <property type="project" value="UniProtKB-ARBA"/>
</dbReference>
<dbReference type="FunFam" id="3.40.50.12780:FF:000012">
    <property type="entry name" value="Non-ribosomal peptide synthetase"/>
    <property type="match status" value="1"/>
</dbReference>
<dbReference type="InterPro" id="IPR010071">
    <property type="entry name" value="AA_adenyl_dom"/>
</dbReference>
<dbReference type="InterPro" id="IPR025110">
    <property type="entry name" value="AMP-bd_C"/>
</dbReference>
<organism evidence="7 8">
    <name type="scientific">Vallitalea pronyensis</name>
    <dbReference type="NCBI Taxonomy" id="1348613"/>
    <lineage>
        <taxon>Bacteria</taxon>
        <taxon>Bacillati</taxon>
        <taxon>Bacillota</taxon>
        <taxon>Clostridia</taxon>
        <taxon>Lachnospirales</taxon>
        <taxon>Vallitaleaceae</taxon>
        <taxon>Vallitalea</taxon>
    </lineage>
</organism>
<evidence type="ECO:0000256" key="2">
    <source>
        <dbReference type="ARBA" id="ARBA00006432"/>
    </source>
</evidence>
<dbReference type="SUPFAM" id="SSF47336">
    <property type="entry name" value="ACP-like"/>
    <property type="match status" value="1"/>
</dbReference>
<dbReference type="KEGG" id="vpy:HZI73_18435"/>
<dbReference type="Gene3D" id="3.30.300.30">
    <property type="match status" value="1"/>
</dbReference>
<dbReference type="NCBIfam" id="TIGR01733">
    <property type="entry name" value="AA-adenyl-dom"/>
    <property type="match status" value="1"/>
</dbReference>
<dbReference type="Pfam" id="PF00550">
    <property type="entry name" value="PP-binding"/>
    <property type="match status" value="1"/>
</dbReference>
<dbReference type="InterPro" id="IPR009081">
    <property type="entry name" value="PP-bd_ACP"/>
</dbReference>
<dbReference type="NCBIfam" id="TIGR01720">
    <property type="entry name" value="NRPS-para261"/>
    <property type="match status" value="1"/>
</dbReference>
<dbReference type="PANTHER" id="PTHR45398">
    <property type="match status" value="1"/>
</dbReference>
<dbReference type="PANTHER" id="PTHR45398:SF1">
    <property type="entry name" value="ENZYME, PUTATIVE (JCVI)-RELATED"/>
    <property type="match status" value="1"/>
</dbReference>
<dbReference type="Gene3D" id="2.30.38.10">
    <property type="entry name" value="Luciferase, Domain 3"/>
    <property type="match status" value="1"/>
</dbReference>
<dbReference type="GO" id="GO:0043041">
    <property type="term" value="P:amino acid activation for nonribosomal peptide biosynthetic process"/>
    <property type="evidence" value="ECO:0007669"/>
    <property type="project" value="UniProtKB-ARBA"/>
</dbReference>
<dbReference type="Pfam" id="PF00501">
    <property type="entry name" value="AMP-binding"/>
    <property type="match status" value="1"/>
</dbReference>
<evidence type="ECO:0000256" key="4">
    <source>
        <dbReference type="ARBA" id="ARBA00022553"/>
    </source>
</evidence>
<accession>A0A8J8SI68</accession>
<dbReference type="InterPro" id="IPR010060">
    <property type="entry name" value="NRPS_synth"/>
</dbReference>
<dbReference type="InterPro" id="IPR020459">
    <property type="entry name" value="AMP-binding"/>
</dbReference>
<dbReference type="PROSITE" id="PS00455">
    <property type="entry name" value="AMP_BINDING"/>
    <property type="match status" value="1"/>
</dbReference>
<dbReference type="EMBL" id="CP058649">
    <property type="protein sequence ID" value="QUI24147.1"/>
    <property type="molecule type" value="Genomic_DNA"/>
</dbReference>
<dbReference type="PROSITE" id="PS50075">
    <property type="entry name" value="CARRIER"/>
    <property type="match status" value="1"/>
</dbReference>
<dbReference type="Gene3D" id="1.10.1200.10">
    <property type="entry name" value="ACP-like"/>
    <property type="match status" value="1"/>
</dbReference>
<gene>
    <name evidence="7" type="ORF">HZI73_18435</name>
</gene>
<dbReference type="SUPFAM" id="SSF56801">
    <property type="entry name" value="Acetyl-CoA synthetase-like"/>
    <property type="match status" value="1"/>
</dbReference>
<evidence type="ECO:0000256" key="3">
    <source>
        <dbReference type="ARBA" id="ARBA00022450"/>
    </source>
</evidence>
<comment type="cofactor">
    <cofactor evidence="1">
        <name>pantetheine 4'-phosphate</name>
        <dbReference type="ChEBI" id="CHEBI:47942"/>
    </cofactor>
</comment>
<dbReference type="InterPro" id="IPR000873">
    <property type="entry name" value="AMP-dep_synth/lig_dom"/>
</dbReference>
<dbReference type="FunFam" id="3.40.50.980:FF:000001">
    <property type="entry name" value="Non-ribosomal peptide synthetase"/>
    <property type="match status" value="1"/>
</dbReference>
<evidence type="ECO:0000313" key="7">
    <source>
        <dbReference type="EMBL" id="QUI24147.1"/>
    </source>
</evidence>
<dbReference type="PROSITE" id="PS00012">
    <property type="entry name" value="PHOSPHOPANTETHEINE"/>
    <property type="match status" value="1"/>
</dbReference>
<keyword evidence="8" id="KW-1185">Reference proteome</keyword>
<dbReference type="InterPro" id="IPR020845">
    <property type="entry name" value="AMP-binding_CS"/>
</dbReference>
<protein>
    <submittedName>
        <fullName evidence="7">Amino acid adenylation domain-containing protein</fullName>
    </submittedName>
</protein>
<dbReference type="Proteomes" id="UP000683246">
    <property type="component" value="Chromosome"/>
</dbReference>
<dbReference type="Pfam" id="PF00668">
    <property type="entry name" value="Condensation"/>
    <property type="match status" value="2"/>
</dbReference>
<proteinExistence type="inferred from homology"/>
<reference evidence="7" key="1">
    <citation type="submission" date="2020-07" db="EMBL/GenBank/DDBJ databases">
        <title>Vallitalea pronyensis genome.</title>
        <authorList>
            <person name="Postec A."/>
        </authorList>
    </citation>
    <scope>NUCLEOTIDE SEQUENCE</scope>
    <source>
        <strain evidence="7">FatNI3</strain>
    </source>
</reference>
<evidence type="ECO:0000256" key="5">
    <source>
        <dbReference type="ARBA" id="ARBA00023194"/>
    </source>
</evidence>
<dbReference type="InterPro" id="IPR006162">
    <property type="entry name" value="Ppantetheine_attach_site"/>
</dbReference>
<dbReference type="InterPro" id="IPR045851">
    <property type="entry name" value="AMP-bd_C_sf"/>
</dbReference>
<dbReference type="FunFam" id="2.30.38.10:FF:000001">
    <property type="entry name" value="Non-ribosomal peptide synthetase PvdI"/>
    <property type="match status" value="1"/>
</dbReference>
<evidence type="ECO:0000259" key="6">
    <source>
        <dbReference type="PROSITE" id="PS50075"/>
    </source>
</evidence>
<sequence>MYLSRSHSKNGSNEYPLTSYQRDIWIDQQLYPNRPLYNIGGYVEIKGKMDVHIFGQASNGLIAQNDALRIIVYEKHGQPFQRFLSELNYHVAFHDFSNQSNPIAYSKNWMNNEMTKSFIMNENILFQMCLIKADEALFYWFIKCHHLIMDGWGFALLVKRIKSIYNDLIKGVEHQQDIYSYKDFILEDQEYIKGNRYENNRLFWKEKLKELPKPFITRKRSTYNEGENITTSSREAMVIERSLYNKFIELCKKNECSVFHFFLAILAIYFSKVYSKNEIMIGVPVLNRKNKKFKSTVGLFVNVIPLKICLKKDINFIELMHTIKKDLGTCYRHKNLHLGQIINEAPNRNNQNDNFFEIVLSYQKEEHTGRFCDYPTKRIALGNQSKKNALTVSIKEFTEDEDVMIDIDYELEVFNSTFPIEHVVKHIRYMVDEVLEKYSQNVLNIGYIHQEEKEQILYGFNDTKADYPRDKTIQELFEEQVERTPDNIAVVYGKEKLTYKSLNKKANQLARMLREKGVKAESLVGIMVEPSVEMIIGIMGILKAGGAYLPIDPDYPISRIQYIIKDSGVKLLLTGRDIAKGIKTDCHIIDIYDKSLYRGDASNLVKVNISESLAYVIYTSGSTGKPKGVMIEHRALSNLCQWHNTYYAVTEADRASKYAGFGFDASVWEIFPYLVVGASLYIVDKETRLDIQKLNDFFEENHISIGFLPTQMYEGFKEIDNKSLRILLTGGDKLKDYKEGPYQVYNNYGPTENTVVSTSYRMTEYVHNIPIGKPIDNTRIYILNKRDELQPIGIPGELCIGGEGLARGYLHRPALTKEKFVDNPWIAGERLYKTGDLARWLPDGNIEFLGRIDHQVKIRGYRIELGEIEAQLIQHDKIKEAVVVAKEDESSNKYLCGYIVVDHEWKVQELKVQEIKEYLAKELPDYMIPSTYVELEKMSLTANGKIDRKALPEPDDNSNTGAAYMAPRNKTEERLADIWQEVLGLEKVGIKDNFFEVGGDSIKAIQISSRLSKSGMKLEIKDMMSKPTIEDMSGFVKVHAKNEAYQGVVEGKVSLTPIQRWFFEKSFTGMNHWNQAVMLYRKEGFGEERLLQVFDKLVNHHDALRMRYHVGEHEVMQYNRGTGEGKLYTLETMDFRNCQDYEKKMEEAASTIQGSMDIQSGPLVKLGLFKTIEGEHLLIAIHHLVVDGISWRILFEDFATAYQQIISGEEPALPEKTASYKDWSKKLGNYAGERKLLKEKAYWKALYEQEVEAIPVDHEVKIRKVKEVYTLSIHLSKEETEKLLKRANSGYNTEINDLLVASLGMAINEWCGNKKVMVNMEGHGRESIVDNTDLSRTVGWFTSCYPILLEGCSLGDIAGMVKTVKESMRRIPNKGVGHDILKYLSPRETILDMGFEKQAEISFNYLGQFGRDVDNEVFSMSEISVGETNHPDSEACYKLNINGLVMKDKLQMSFAYSHNEYKEETIKKLAKLYKKSLIDVIEHCVSMDSTEHTPWDYGDANLSLEELGDIMDIYSD</sequence>